<proteinExistence type="predicted"/>
<dbReference type="OrthoDB" id="1437325at2"/>
<evidence type="ECO:0000313" key="2">
    <source>
        <dbReference type="Proteomes" id="UP000199312"/>
    </source>
</evidence>
<accession>A0A1I6RK34</accession>
<organism evidence="1 2">
    <name type="scientific">Lutibacter maritimus</name>
    <dbReference type="NCBI Taxonomy" id="593133"/>
    <lineage>
        <taxon>Bacteria</taxon>
        <taxon>Pseudomonadati</taxon>
        <taxon>Bacteroidota</taxon>
        <taxon>Flavobacteriia</taxon>
        <taxon>Flavobacteriales</taxon>
        <taxon>Flavobacteriaceae</taxon>
        <taxon>Lutibacter</taxon>
    </lineage>
</organism>
<gene>
    <name evidence="1" type="ORF">SAMN04488006_2560</name>
</gene>
<dbReference type="AlphaFoldDB" id="A0A1I6RK34"/>
<evidence type="ECO:0000313" key="1">
    <source>
        <dbReference type="EMBL" id="SFS65089.1"/>
    </source>
</evidence>
<dbReference type="RefSeq" id="WP_090227532.1">
    <property type="nucleotide sequence ID" value="NZ_FOZP01000006.1"/>
</dbReference>
<keyword evidence="2" id="KW-1185">Reference proteome</keyword>
<sequence>MKKFWVLFSLFILPLVFYIFLSKGIYKYSNLPILTEDVIDIKELTNTSTISFENHLSIVCFLGNDSSTAKGSLFNLNQTIYKRFYQKPYFQIIAILPEGSEGLYKEAIEELSAFTDISKWHFVYANSANIKTLFNSFKTPFNLNENLYSENAYIIDMELRLRGRKDDEDTKDGKLYGYNMKSISILKNKMKDDIDIIYYQLKKSAEKEQRRKREI</sequence>
<reference evidence="2" key="1">
    <citation type="submission" date="2016-10" db="EMBL/GenBank/DDBJ databases">
        <authorList>
            <person name="Varghese N."/>
            <person name="Submissions S."/>
        </authorList>
    </citation>
    <scope>NUCLEOTIDE SEQUENCE [LARGE SCALE GENOMIC DNA]</scope>
    <source>
        <strain evidence="2">DSM 24450</strain>
    </source>
</reference>
<name>A0A1I6RK34_9FLAO</name>
<dbReference type="Proteomes" id="UP000199312">
    <property type="component" value="Unassembled WGS sequence"/>
</dbReference>
<dbReference type="EMBL" id="FOZP01000006">
    <property type="protein sequence ID" value="SFS65089.1"/>
    <property type="molecule type" value="Genomic_DNA"/>
</dbReference>
<protein>
    <submittedName>
        <fullName evidence="1">Uncharacterized protein</fullName>
    </submittedName>
</protein>
<dbReference type="STRING" id="593133.SAMN04488006_2560"/>